<evidence type="ECO:0000313" key="3">
    <source>
        <dbReference type="Proteomes" id="UP000664800"/>
    </source>
</evidence>
<feature type="region of interest" description="Disordered" evidence="1">
    <location>
        <begin position="1"/>
        <end position="25"/>
    </location>
</feature>
<evidence type="ECO:0000256" key="1">
    <source>
        <dbReference type="SAM" id="MobiDB-lite"/>
    </source>
</evidence>
<dbReference type="AlphaFoldDB" id="A0A8I1MYY5"/>
<sequence>MFKSPEFEADFGKQSPESSRQSMTAAMRGEHAQFAVPVFRVIGETLRLDGAQKVEVNPDKAAIYPGSQFGAASFSIIPVTETMRFKMMAGEPMSAKDAPDPAEFGDQVVVTHSVASALAIYHATGERAIVLPAFTPENMKSVAEFAKNTLKAKDIVVVPDNTVASKRAAREAAQAVDGKVAQMDYGPEQKNLLGVMAEAHKWADKLFPAPETVLDEVRRDKTIQDAAKRYIREPIANAPKWDKTPIPTLIQGRPTPVQRQPVVDLER</sequence>
<name>A0A8I1MYY5_THIA3</name>
<feature type="compositionally biased region" description="Polar residues" evidence="1">
    <location>
        <begin position="15"/>
        <end position="24"/>
    </location>
</feature>
<organism evidence="2 3">
    <name type="scientific">Thiomonas arsenitoxydans (strain DSM 22701 / CIP 110005 / 3As)</name>
    <dbReference type="NCBI Taxonomy" id="426114"/>
    <lineage>
        <taxon>Bacteria</taxon>
        <taxon>Pseudomonadati</taxon>
        <taxon>Pseudomonadota</taxon>
        <taxon>Betaproteobacteria</taxon>
        <taxon>Burkholderiales</taxon>
        <taxon>Thiomonas</taxon>
    </lineage>
</organism>
<accession>A0A8I1MYY5</accession>
<evidence type="ECO:0000313" key="2">
    <source>
        <dbReference type="EMBL" id="MBN8744542.1"/>
    </source>
</evidence>
<feature type="region of interest" description="Disordered" evidence="1">
    <location>
        <begin position="239"/>
        <end position="267"/>
    </location>
</feature>
<protein>
    <submittedName>
        <fullName evidence="2">Uncharacterized protein</fullName>
    </submittedName>
</protein>
<dbReference type="RefSeq" id="WP_276730483.1">
    <property type="nucleotide sequence ID" value="NZ_JAFKMR010000018.1"/>
</dbReference>
<dbReference type="Proteomes" id="UP000664800">
    <property type="component" value="Unassembled WGS sequence"/>
</dbReference>
<comment type="caution">
    <text evidence="2">The sequence shown here is derived from an EMBL/GenBank/DDBJ whole genome shotgun (WGS) entry which is preliminary data.</text>
</comment>
<reference evidence="2" key="1">
    <citation type="submission" date="2021-02" db="EMBL/GenBank/DDBJ databases">
        <title>Thiocyanate and organic carbon inputs drive convergent selection for specific autotrophic Afipia and Thiobacillus strains within complex microbiomes.</title>
        <authorList>
            <person name="Huddy R.J."/>
            <person name="Sachdeva R."/>
            <person name="Kadzinga F."/>
            <person name="Kantor R.S."/>
            <person name="Harrison S.T.L."/>
            <person name="Banfield J.F."/>
        </authorList>
    </citation>
    <scope>NUCLEOTIDE SEQUENCE</scope>
    <source>
        <strain evidence="2">SCN18_13_7_16_R3_B_64_19</strain>
    </source>
</reference>
<proteinExistence type="predicted"/>
<gene>
    <name evidence="2" type="ORF">J0I24_09565</name>
</gene>
<dbReference type="EMBL" id="JAFKMR010000018">
    <property type="protein sequence ID" value="MBN8744542.1"/>
    <property type="molecule type" value="Genomic_DNA"/>
</dbReference>